<organism evidence="1 2">
    <name type="scientific">Cryptolaemus montrouzieri</name>
    <dbReference type="NCBI Taxonomy" id="559131"/>
    <lineage>
        <taxon>Eukaryota</taxon>
        <taxon>Metazoa</taxon>
        <taxon>Ecdysozoa</taxon>
        <taxon>Arthropoda</taxon>
        <taxon>Hexapoda</taxon>
        <taxon>Insecta</taxon>
        <taxon>Pterygota</taxon>
        <taxon>Neoptera</taxon>
        <taxon>Endopterygota</taxon>
        <taxon>Coleoptera</taxon>
        <taxon>Polyphaga</taxon>
        <taxon>Cucujiformia</taxon>
        <taxon>Coccinelloidea</taxon>
        <taxon>Coccinellidae</taxon>
        <taxon>Scymninae</taxon>
        <taxon>Scymnini</taxon>
        <taxon>Cryptolaemus</taxon>
    </lineage>
</organism>
<sequence length="156" mass="18111">MKRTEELLKAVEFVFGKQLMKKLSSENTNFPVLDGLMKLNKSDRIEEIPIRPEVVHCNSPLYKIATWLNKYYREVTGFRTKHTIKNSKDLVDKIKNTQANEGYKLKTMDIENSFTNIPTEDLTELIKIDLIDSDLTDDEVAVTFALSKLCMKQIFF</sequence>
<comment type="caution">
    <text evidence="1">The sequence shown here is derived from an EMBL/GenBank/DDBJ whole genome shotgun (WGS) entry which is preliminary data.</text>
</comment>
<name>A0ABD2MTV9_9CUCU</name>
<gene>
    <name evidence="1" type="ORF">HHI36_008886</name>
</gene>
<proteinExistence type="predicted"/>
<dbReference type="Proteomes" id="UP001516400">
    <property type="component" value="Unassembled WGS sequence"/>
</dbReference>
<reference evidence="1 2" key="1">
    <citation type="journal article" date="2021" name="BMC Biol.">
        <title>Horizontally acquired antibacterial genes associated with adaptive radiation of ladybird beetles.</title>
        <authorList>
            <person name="Li H.S."/>
            <person name="Tang X.F."/>
            <person name="Huang Y.H."/>
            <person name="Xu Z.Y."/>
            <person name="Chen M.L."/>
            <person name="Du X.Y."/>
            <person name="Qiu B.Y."/>
            <person name="Chen P.T."/>
            <person name="Zhang W."/>
            <person name="Slipinski A."/>
            <person name="Escalona H.E."/>
            <person name="Waterhouse R.M."/>
            <person name="Zwick A."/>
            <person name="Pang H."/>
        </authorList>
    </citation>
    <scope>NUCLEOTIDE SEQUENCE [LARGE SCALE GENOMIC DNA]</scope>
    <source>
        <strain evidence="1">SYSU2018</strain>
    </source>
</reference>
<evidence type="ECO:0000313" key="1">
    <source>
        <dbReference type="EMBL" id="KAL3269828.1"/>
    </source>
</evidence>
<accession>A0ABD2MTV9</accession>
<dbReference type="EMBL" id="JABFTP020000021">
    <property type="protein sequence ID" value="KAL3269828.1"/>
    <property type="molecule type" value="Genomic_DNA"/>
</dbReference>
<evidence type="ECO:0000313" key="2">
    <source>
        <dbReference type="Proteomes" id="UP001516400"/>
    </source>
</evidence>
<keyword evidence="2" id="KW-1185">Reference proteome</keyword>
<dbReference type="AlphaFoldDB" id="A0ABD2MTV9"/>
<evidence type="ECO:0008006" key="3">
    <source>
        <dbReference type="Google" id="ProtNLM"/>
    </source>
</evidence>
<protein>
    <recommendedName>
        <fullName evidence="3">Reverse transcriptase domain-containing protein</fullName>
    </recommendedName>
</protein>